<dbReference type="Pfam" id="PF04191">
    <property type="entry name" value="PEMT"/>
    <property type="match status" value="1"/>
</dbReference>
<keyword evidence="6" id="KW-0808">Transferase</keyword>
<dbReference type="HOGENOM" id="CLU_065200_5_0_7"/>
<dbReference type="eggNOG" id="COG2020">
    <property type="taxonomic scope" value="Bacteria"/>
</dbReference>
<evidence type="ECO:0000256" key="3">
    <source>
        <dbReference type="ARBA" id="ARBA00022989"/>
    </source>
</evidence>
<dbReference type="GO" id="GO:0032259">
    <property type="term" value="P:methylation"/>
    <property type="evidence" value="ECO:0007669"/>
    <property type="project" value="UniProtKB-KW"/>
</dbReference>
<dbReference type="STRING" id="338966.Ppro_2503"/>
<evidence type="ECO:0000256" key="4">
    <source>
        <dbReference type="ARBA" id="ARBA00023136"/>
    </source>
</evidence>
<dbReference type="AlphaFoldDB" id="A1ARY7"/>
<dbReference type="InterPro" id="IPR007318">
    <property type="entry name" value="Phopholipid_MeTrfase"/>
</dbReference>
<organism evidence="6 7">
    <name type="scientific">Pelobacter propionicus (strain DSM 2379 / NBRC 103807 / OttBd1)</name>
    <dbReference type="NCBI Taxonomy" id="338966"/>
    <lineage>
        <taxon>Bacteria</taxon>
        <taxon>Pseudomonadati</taxon>
        <taxon>Thermodesulfobacteriota</taxon>
        <taxon>Desulfuromonadia</taxon>
        <taxon>Desulfuromonadales</taxon>
        <taxon>Desulfuromonadaceae</taxon>
        <taxon>Pelobacter</taxon>
    </lineage>
</organism>
<evidence type="ECO:0000256" key="2">
    <source>
        <dbReference type="ARBA" id="ARBA00022692"/>
    </source>
</evidence>
<dbReference type="GO" id="GO:0008168">
    <property type="term" value="F:methyltransferase activity"/>
    <property type="evidence" value="ECO:0007669"/>
    <property type="project" value="UniProtKB-KW"/>
</dbReference>
<feature type="transmembrane region" description="Helical" evidence="5">
    <location>
        <begin position="45"/>
        <end position="69"/>
    </location>
</feature>
<sequence>MSQLSWLKGKRGEWYLVVQAALFVLLVFGPRSFPGQSAPNLPWPWFVLLAGTILFLVGIVLSVCGTLSLGKNLSPLSYPKEQGRLVVSGVYRIVRHPIYSGIIFMAFGWGMWLESWPVIGYALLILIFFDIKSRREEFWLAEKYPEYAAYRKRVRKLIPFVW</sequence>
<evidence type="ECO:0000313" key="6">
    <source>
        <dbReference type="EMBL" id="ABL00108.1"/>
    </source>
</evidence>
<gene>
    <name evidence="6" type="ordered locus">Ppro_2503</name>
</gene>
<dbReference type="GO" id="GO:0012505">
    <property type="term" value="C:endomembrane system"/>
    <property type="evidence" value="ECO:0007669"/>
    <property type="project" value="UniProtKB-SubCell"/>
</dbReference>
<name>A1ARY7_PELPD</name>
<feature type="transmembrane region" description="Helical" evidence="5">
    <location>
        <begin position="12"/>
        <end position="33"/>
    </location>
</feature>
<reference evidence="6 7" key="1">
    <citation type="submission" date="2006-10" db="EMBL/GenBank/DDBJ databases">
        <title>Complete sequence of chromosome of Pelobacter propionicus DSM 2379.</title>
        <authorList>
            <consortium name="US DOE Joint Genome Institute"/>
            <person name="Copeland A."/>
            <person name="Lucas S."/>
            <person name="Lapidus A."/>
            <person name="Barry K."/>
            <person name="Detter J.C."/>
            <person name="Glavina del Rio T."/>
            <person name="Hammon N."/>
            <person name="Israni S."/>
            <person name="Dalin E."/>
            <person name="Tice H."/>
            <person name="Pitluck S."/>
            <person name="Saunders E."/>
            <person name="Brettin T."/>
            <person name="Bruce D."/>
            <person name="Han C."/>
            <person name="Tapia R."/>
            <person name="Schmutz J."/>
            <person name="Larimer F."/>
            <person name="Land M."/>
            <person name="Hauser L."/>
            <person name="Kyrpides N."/>
            <person name="Kim E."/>
            <person name="Lovley D."/>
            <person name="Richardson P."/>
        </authorList>
    </citation>
    <scope>NUCLEOTIDE SEQUENCE [LARGE SCALE GENOMIC DNA]</scope>
    <source>
        <strain evidence="7">DSM 2379 / NBRC 103807 / OttBd1</strain>
    </source>
</reference>
<keyword evidence="7" id="KW-1185">Reference proteome</keyword>
<dbReference type="Proteomes" id="UP000006732">
    <property type="component" value="Chromosome"/>
</dbReference>
<dbReference type="PANTHER" id="PTHR43847:SF1">
    <property type="entry name" value="BLL3993 PROTEIN"/>
    <property type="match status" value="1"/>
</dbReference>
<dbReference type="OrthoDB" id="5417332at2"/>
<dbReference type="RefSeq" id="WP_011736362.1">
    <property type="nucleotide sequence ID" value="NC_008609.1"/>
</dbReference>
<keyword evidence="2 5" id="KW-0812">Transmembrane</keyword>
<keyword evidence="6" id="KW-0489">Methyltransferase</keyword>
<dbReference type="PANTHER" id="PTHR43847">
    <property type="entry name" value="BLL3993 PROTEIN"/>
    <property type="match status" value="1"/>
</dbReference>
<feature type="transmembrane region" description="Helical" evidence="5">
    <location>
        <begin position="115"/>
        <end position="131"/>
    </location>
</feature>
<dbReference type="Gene3D" id="1.20.120.1630">
    <property type="match status" value="1"/>
</dbReference>
<dbReference type="KEGG" id="ppd:Ppro_2503"/>
<keyword evidence="4 5" id="KW-0472">Membrane</keyword>
<proteinExistence type="predicted"/>
<keyword evidence="3 5" id="KW-1133">Transmembrane helix</keyword>
<dbReference type="EMBL" id="CP000482">
    <property type="protein sequence ID" value="ABL00108.1"/>
    <property type="molecule type" value="Genomic_DNA"/>
</dbReference>
<dbReference type="InterPro" id="IPR052527">
    <property type="entry name" value="Metal_cation-efflux_comp"/>
</dbReference>
<protein>
    <submittedName>
        <fullName evidence="6">Isoprenylcysteine carboxyl methyltransferase</fullName>
    </submittedName>
</protein>
<evidence type="ECO:0000313" key="7">
    <source>
        <dbReference type="Proteomes" id="UP000006732"/>
    </source>
</evidence>
<comment type="subcellular location">
    <subcellularLocation>
        <location evidence="1">Endomembrane system</location>
        <topology evidence="1">Multi-pass membrane protein</topology>
    </subcellularLocation>
</comment>
<evidence type="ECO:0000256" key="5">
    <source>
        <dbReference type="SAM" id="Phobius"/>
    </source>
</evidence>
<accession>A1ARY7</accession>
<evidence type="ECO:0000256" key="1">
    <source>
        <dbReference type="ARBA" id="ARBA00004127"/>
    </source>
</evidence>